<organism evidence="9 10">
    <name type="scientific">Babjeviella inositovora NRRL Y-12698</name>
    <dbReference type="NCBI Taxonomy" id="984486"/>
    <lineage>
        <taxon>Eukaryota</taxon>
        <taxon>Fungi</taxon>
        <taxon>Dikarya</taxon>
        <taxon>Ascomycota</taxon>
        <taxon>Saccharomycotina</taxon>
        <taxon>Pichiomycetes</taxon>
        <taxon>Serinales incertae sedis</taxon>
        <taxon>Babjeviella</taxon>
    </lineage>
</organism>
<protein>
    <recommendedName>
        <fullName evidence="6">Lysophospholipase</fullName>
        <ecNumber evidence="6">3.1.1.5</ecNumber>
    </recommendedName>
</protein>
<name>A0A1E3QMH8_9ASCO</name>
<keyword evidence="2 5" id="KW-0378">Hydrolase</keyword>
<feature type="compositionally biased region" description="Polar residues" evidence="7">
    <location>
        <begin position="278"/>
        <end position="287"/>
    </location>
</feature>
<feature type="signal peptide" evidence="6">
    <location>
        <begin position="1"/>
        <end position="28"/>
    </location>
</feature>
<dbReference type="GO" id="GO:0005886">
    <property type="term" value="C:plasma membrane"/>
    <property type="evidence" value="ECO:0007669"/>
    <property type="project" value="TreeGrafter"/>
</dbReference>
<dbReference type="SUPFAM" id="SSF52151">
    <property type="entry name" value="FabD/lysophospholipase-like"/>
    <property type="match status" value="1"/>
</dbReference>
<dbReference type="PROSITE" id="PS51210">
    <property type="entry name" value="PLA2C"/>
    <property type="match status" value="1"/>
</dbReference>
<dbReference type="RefSeq" id="XP_018983992.1">
    <property type="nucleotide sequence ID" value="XM_019130851.1"/>
</dbReference>
<dbReference type="GO" id="GO:0005576">
    <property type="term" value="C:extracellular region"/>
    <property type="evidence" value="ECO:0007669"/>
    <property type="project" value="TreeGrafter"/>
</dbReference>
<dbReference type="GO" id="GO:0004623">
    <property type="term" value="F:phospholipase A2 activity"/>
    <property type="evidence" value="ECO:0007669"/>
    <property type="project" value="TreeGrafter"/>
</dbReference>
<evidence type="ECO:0000313" key="9">
    <source>
        <dbReference type="EMBL" id="ODQ78664.1"/>
    </source>
</evidence>
<evidence type="ECO:0000256" key="3">
    <source>
        <dbReference type="ARBA" id="ARBA00022963"/>
    </source>
</evidence>
<comment type="similarity">
    <text evidence="1 6">Belongs to the lysophospholipase family.</text>
</comment>
<dbReference type="EMBL" id="KV454434">
    <property type="protein sequence ID" value="ODQ78664.1"/>
    <property type="molecule type" value="Genomic_DNA"/>
</dbReference>
<reference evidence="10" key="1">
    <citation type="submission" date="2016-05" db="EMBL/GenBank/DDBJ databases">
        <title>Comparative genomics of biotechnologically important yeasts.</title>
        <authorList>
            <consortium name="DOE Joint Genome Institute"/>
            <person name="Riley R."/>
            <person name="Haridas S."/>
            <person name="Wolfe K.H."/>
            <person name="Lopes M.R."/>
            <person name="Hittinger C.T."/>
            <person name="Goker M."/>
            <person name="Salamov A."/>
            <person name="Wisecaver J."/>
            <person name="Long T.M."/>
            <person name="Aerts A.L."/>
            <person name="Barry K."/>
            <person name="Choi C."/>
            <person name="Clum A."/>
            <person name="Coughlan A.Y."/>
            <person name="Deshpande S."/>
            <person name="Douglass A.P."/>
            <person name="Hanson S.J."/>
            <person name="Klenk H.-P."/>
            <person name="Labutti K."/>
            <person name="Lapidus A."/>
            <person name="Lindquist E."/>
            <person name="Lipzen A."/>
            <person name="Meier-Kolthoff J.P."/>
            <person name="Ohm R.A."/>
            <person name="Otillar R.P."/>
            <person name="Pangilinan J."/>
            <person name="Peng Y."/>
            <person name="Rokas A."/>
            <person name="Rosa C.A."/>
            <person name="Scheuner C."/>
            <person name="Sibirny A.A."/>
            <person name="Slot J.C."/>
            <person name="Stielow J.B."/>
            <person name="Sun H."/>
            <person name="Kurtzman C.P."/>
            <person name="Blackwell M."/>
            <person name="Grigoriev I.V."/>
            <person name="Jeffries T.W."/>
        </authorList>
    </citation>
    <scope>NUCLEOTIDE SEQUENCE [LARGE SCALE GENOMIC DNA]</scope>
    <source>
        <strain evidence="10">NRRL Y-12698</strain>
    </source>
</reference>
<dbReference type="GeneID" id="30148704"/>
<evidence type="ECO:0000256" key="2">
    <source>
        <dbReference type="ARBA" id="ARBA00022801"/>
    </source>
</evidence>
<dbReference type="Gene3D" id="3.40.1090.10">
    <property type="entry name" value="Cytosolic phospholipase A2 catalytic domain"/>
    <property type="match status" value="2"/>
</dbReference>
<evidence type="ECO:0000256" key="1">
    <source>
        <dbReference type="ARBA" id="ARBA00008780"/>
    </source>
</evidence>
<feature type="domain" description="PLA2c" evidence="8">
    <location>
        <begin position="90"/>
        <end position="807"/>
    </location>
</feature>
<feature type="region of interest" description="Disordered" evidence="7">
    <location>
        <begin position="247"/>
        <end position="287"/>
    </location>
</feature>
<dbReference type="SMART" id="SM00022">
    <property type="entry name" value="PLAc"/>
    <property type="match status" value="1"/>
</dbReference>
<dbReference type="GO" id="GO:0046475">
    <property type="term" value="P:glycerophospholipid catabolic process"/>
    <property type="evidence" value="ECO:0007669"/>
    <property type="project" value="TreeGrafter"/>
</dbReference>
<dbReference type="AlphaFoldDB" id="A0A1E3QMH8"/>
<dbReference type="EC" id="3.1.1.5" evidence="6"/>
<gene>
    <name evidence="9" type="ORF">BABINDRAFT_172025</name>
</gene>
<dbReference type="InterPro" id="IPR002642">
    <property type="entry name" value="LysoPLipase_cat_dom"/>
</dbReference>
<dbReference type="PANTHER" id="PTHR10728">
    <property type="entry name" value="CYTOSOLIC PHOSPHOLIPASE A2"/>
    <property type="match status" value="1"/>
</dbReference>
<evidence type="ECO:0000256" key="5">
    <source>
        <dbReference type="PROSITE-ProRule" id="PRU00555"/>
    </source>
</evidence>
<sequence>MLWKGLLGKAMTIGMLPWAMFLVDRCEPVPVYYNKSRPSKHDEIEFGVPRKYLNSSIDINRLQETNSSYGWLNQSMGSVRSNTYAPYTVLCPTESLVRPAKGLRREEEEYIANRQKLTQHSVRSFLHRVNITNFDYDGFLLQLAKPITLGIAISGGGYRAMLTGAGVLAALDERTQASEGAGHLGGLLQSASYISGTSGGSWLIMSLVFNDYRPVELMMDEPLGLWDFEEPLLEGLGMAKAVESVPVSAHRRRTAEAPNSDGQEEEHAPGVGGAERPTSIQTGCDITRNNTWDMSEKDRYNKLTLKPRTKRDLWTKLGVRKSSNGTESESFFFEMLKTFLPAAEAKNETEFTTSSLKKVFAFYRDIQLEVRPKKLSGFYISLTDYWGRALAGKILPRGSRSPGTTFSSIPSLSSFQKYHQPFPIVSANAKWPSKKASNLASYVLEFTPYEFGSWDSHIRGFTDLRFLGTMVDNGVPVVRTDNANVSLCTAGFDNAGFIAATSSSLFNVVLMRVWELVNTSRGGHSAVERILAVFGLSSARSTAAFLGPLPDYALYTPNPFYGYSPGNDKTEQISTARNLYLVDGGEDGQNIPFQPLLQKERAVDMIFALDMTSDIDNWPNGTALALTAQRFHANFSLVETPRFYLLEKGVPVPTPRAVFPQVPSMEEMVECGFNKKPVFFGCYIDRSYPELALATTSEEEIYDNTVLPPLIVYLPNSQYTYLSNTSTFQLSYSSTEMRKMVENGYGIATAGNSTADESFTQCVGCAMVKREFDRIAMGVSEIPSDHFSIPETCLQCYSRYCYIPPSGVTTRDYF</sequence>
<evidence type="ECO:0000313" key="10">
    <source>
        <dbReference type="Proteomes" id="UP000094336"/>
    </source>
</evidence>
<dbReference type="STRING" id="984486.A0A1E3QMH8"/>
<dbReference type="OrthoDB" id="4084751at2759"/>
<dbReference type="PANTHER" id="PTHR10728:SF56">
    <property type="entry name" value="MEIOTIC PHOSPHOLIPASE SPO1-RELATED"/>
    <property type="match status" value="1"/>
</dbReference>
<proteinExistence type="inferred from homology"/>
<dbReference type="InterPro" id="IPR016035">
    <property type="entry name" value="Acyl_Trfase/lysoPLipase"/>
</dbReference>
<accession>A0A1E3QMH8</accession>
<keyword evidence="3 5" id="KW-0442">Lipid degradation</keyword>
<dbReference type="GO" id="GO:0005829">
    <property type="term" value="C:cytosol"/>
    <property type="evidence" value="ECO:0007669"/>
    <property type="project" value="TreeGrafter"/>
</dbReference>
<dbReference type="Pfam" id="PF01735">
    <property type="entry name" value="PLA2_B"/>
    <property type="match status" value="2"/>
</dbReference>
<dbReference type="GO" id="GO:0005783">
    <property type="term" value="C:endoplasmic reticulum"/>
    <property type="evidence" value="ECO:0007669"/>
    <property type="project" value="TreeGrafter"/>
</dbReference>
<comment type="catalytic activity">
    <reaction evidence="6">
        <text>a 1-acyl-sn-glycero-3-phosphocholine + H2O = sn-glycerol 3-phosphocholine + a fatty acid + H(+)</text>
        <dbReference type="Rhea" id="RHEA:15177"/>
        <dbReference type="ChEBI" id="CHEBI:15377"/>
        <dbReference type="ChEBI" id="CHEBI:15378"/>
        <dbReference type="ChEBI" id="CHEBI:16870"/>
        <dbReference type="ChEBI" id="CHEBI:28868"/>
        <dbReference type="ChEBI" id="CHEBI:58168"/>
        <dbReference type="EC" id="3.1.1.5"/>
    </reaction>
</comment>
<dbReference type="Proteomes" id="UP000094336">
    <property type="component" value="Unassembled WGS sequence"/>
</dbReference>
<dbReference type="GO" id="GO:0004622">
    <property type="term" value="F:phosphatidylcholine lysophospholipase activity"/>
    <property type="evidence" value="ECO:0007669"/>
    <property type="project" value="UniProtKB-EC"/>
</dbReference>
<evidence type="ECO:0000256" key="7">
    <source>
        <dbReference type="SAM" id="MobiDB-lite"/>
    </source>
</evidence>
<keyword evidence="6" id="KW-0732">Signal</keyword>
<evidence type="ECO:0000256" key="4">
    <source>
        <dbReference type="ARBA" id="ARBA00023098"/>
    </source>
</evidence>
<feature type="chain" id="PRO_5009027385" description="Lysophospholipase" evidence="6">
    <location>
        <begin position="29"/>
        <end position="814"/>
    </location>
</feature>
<evidence type="ECO:0000256" key="6">
    <source>
        <dbReference type="RuleBase" id="RU362103"/>
    </source>
</evidence>
<keyword evidence="10" id="KW-1185">Reference proteome</keyword>
<evidence type="ECO:0000259" key="8">
    <source>
        <dbReference type="PROSITE" id="PS51210"/>
    </source>
</evidence>
<keyword evidence="4 5" id="KW-0443">Lipid metabolism</keyword>